<feature type="compositionally biased region" description="Low complexity" evidence="1">
    <location>
        <begin position="1064"/>
        <end position="1081"/>
    </location>
</feature>
<feature type="compositionally biased region" description="Pro residues" evidence="1">
    <location>
        <begin position="910"/>
        <end position="928"/>
    </location>
</feature>
<feature type="compositionally biased region" description="Polar residues" evidence="1">
    <location>
        <begin position="1153"/>
        <end position="1168"/>
    </location>
</feature>
<protein>
    <recommendedName>
        <fullName evidence="4">C2H2-type domain-containing protein</fullName>
    </recommendedName>
</protein>
<dbReference type="PANTHER" id="PTHR38167">
    <property type="entry name" value="C2H2-TYPE DOMAIN-CONTAINING PROTEIN"/>
    <property type="match status" value="1"/>
</dbReference>
<organism evidence="2 3">
    <name type="scientific">Botrytis elliptica</name>
    <dbReference type="NCBI Taxonomy" id="278938"/>
    <lineage>
        <taxon>Eukaryota</taxon>
        <taxon>Fungi</taxon>
        <taxon>Dikarya</taxon>
        <taxon>Ascomycota</taxon>
        <taxon>Pezizomycotina</taxon>
        <taxon>Leotiomycetes</taxon>
        <taxon>Helotiales</taxon>
        <taxon>Sclerotiniaceae</taxon>
        <taxon>Botrytis</taxon>
    </lineage>
</organism>
<feature type="compositionally biased region" description="Acidic residues" evidence="1">
    <location>
        <begin position="279"/>
        <end position="291"/>
    </location>
</feature>
<name>A0A4Z1JBK3_9HELO</name>
<feature type="compositionally biased region" description="Polar residues" evidence="1">
    <location>
        <begin position="485"/>
        <end position="497"/>
    </location>
</feature>
<feature type="compositionally biased region" description="Low complexity" evidence="1">
    <location>
        <begin position="1203"/>
        <end position="1225"/>
    </location>
</feature>
<evidence type="ECO:0000256" key="1">
    <source>
        <dbReference type="SAM" id="MobiDB-lite"/>
    </source>
</evidence>
<feature type="compositionally biased region" description="Polar residues" evidence="1">
    <location>
        <begin position="533"/>
        <end position="542"/>
    </location>
</feature>
<feature type="compositionally biased region" description="Basic residues" evidence="1">
    <location>
        <begin position="1387"/>
        <end position="1396"/>
    </location>
</feature>
<feature type="region of interest" description="Disordered" evidence="1">
    <location>
        <begin position="1152"/>
        <end position="1335"/>
    </location>
</feature>
<dbReference type="Proteomes" id="UP000297229">
    <property type="component" value="Unassembled WGS sequence"/>
</dbReference>
<reference evidence="2 3" key="1">
    <citation type="submission" date="2017-12" db="EMBL/GenBank/DDBJ databases">
        <title>Comparative genomics of Botrytis spp.</title>
        <authorList>
            <person name="Valero-Jimenez C.A."/>
            <person name="Tapia P."/>
            <person name="Veloso J."/>
            <person name="Silva-Moreno E."/>
            <person name="Staats M."/>
            <person name="Valdes J.H."/>
            <person name="Van Kan J.A.L."/>
        </authorList>
    </citation>
    <scope>NUCLEOTIDE SEQUENCE [LARGE SCALE GENOMIC DNA]</scope>
    <source>
        <strain evidence="2 3">Be9601</strain>
    </source>
</reference>
<dbReference type="STRING" id="278938.A0A4Z1JBK3"/>
<dbReference type="PANTHER" id="PTHR38167:SF1">
    <property type="entry name" value="C2H2-TYPE DOMAIN-CONTAINING PROTEIN"/>
    <property type="match status" value="1"/>
</dbReference>
<proteinExistence type="predicted"/>
<evidence type="ECO:0000313" key="3">
    <source>
        <dbReference type="Proteomes" id="UP000297229"/>
    </source>
</evidence>
<feature type="region of interest" description="Disordered" evidence="1">
    <location>
        <begin position="783"/>
        <end position="808"/>
    </location>
</feature>
<feature type="region of interest" description="Disordered" evidence="1">
    <location>
        <begin position="261"/>
        <end position="298"/>
    </location>
</feature>
<feature type="compositionally biased region" description="Basic and acidic residues" evidence="1">
    <location>
        <begin position="337"/>
        <end position="354"/>
    </location>
</feature>
<feature type="compositionally biased region" description="Polar residues" evidence="1">
    <location>
        <begin position="1110"/>
        <end position="1124"/>
    </location>
</feature>
<feature type="compositionally biased region" description="Low complexity" evidence="1">
    <location>
        <begin position="866"/>
        <end position="880"/>
    </location>
</feature>
<feature type="region of interest" description="Disordered" evidence="1">
    <location>
        <begin position="1387"/>
        <end position="1415"/>
    </location>
</feature>
<comment type="caution">
    <text evidence="2">The sequence shown here is derived from an EMBL/GenBank/DDBJ whole genome shotgun (WGS) entry which is preliminary data.</text>
</comment>
<sequence length="1415" mass="156878">MYAEKEKHLRVLVASKKRNLKIFECENCGSDFNIEENQKGYCSFHPGVRELDANYAEDYHWPNHGEPWKSLDDPEYADRFIWSCCDGYSDAGFSLKHRHGKLSVKPEKIFFEVDGFHDGKPRLTNFRDCDNYKEREKDVEIEVEDVPIKSKYEIHDLVKANKRKHPDNPKMFKCNNCYNYFCIDNNPSNDCLWHPGQRTTDPDDIIWADHDTKRDGAIESLIDHPDFEDRWIWSCCSQFGSDWGCKNTRHKVLAEVKEPRNMFETTPEDSLNDYKDLDGSDSSDASEDMQNVEEPAAKRARYDCDTVMSDVVMEEGRNDDLSSLAKLGTKQRIEQAKVRAAERRAREAAARRVEQAPTTPSRSPFPASPSITNSLPSTSNHASTASIFLRSPTTNHERVERAKTLEALSKKIDAAGNFKLQELIMNMILKCPGAKEVAESFFLTNGVEDNNEEDGEKKRDDTAQLEDADVQTTNHVTHARDHGASATSNMDQNQGDQFETEARSGSPARIVLNRQIGEANARQEYDSSRLHPTPSSEDSSILHNDEAAYQSSILERRSRSDSVDSQSLVDRQLLPILNSNSKKDPRTIDNVGLEATSINTTTEALHTSNSGTMKEIVSGTDISKALNTLLRSVANARGITVNDNSTSATPQFSTPGASESVTTSVTTDRPQDDIIQLANDISVKYLALARASGVANFPYDQLASIGAGSPRDVSTKEFSFEAFNNLVDSFRRNIKSMHEAHAKNEILGNMSQEVQEDFSDTSDLGSPVPIDMNGQELDGNLVRTGGANPGVEKTTGTAESTDSEEDEHDFLDNMPSSHYNCDSCRKPIVLPEGSIVSPMRPAPTTCLHCKTRKAAGITRRRLGVGSRSSIVAESSISEISNRPSPDQVDEPVTETLIQSSRLVAETSAPLPEPPSKPLPECLPEPLPDPLRKSLPNPLPEPLPELLSGSPREPFIENIEQLSHSIEIEDDDSCETTRDSGLGDGGNVKQEHHKDTFTVELPGWPSSASPCLPANQLSANSQTSPTGMKRKVEYIAGEAIYSCPIGPKRRRGRPLKNYHAIVLDSSPASSSQASIPTSRQSSQVGLSGKKRGRPFGSKNRVKSETIDHNQPMDSTGTIRPTGQRQSAKKTREVLRDIFNKEAEFMEDAKVRSGIPTQIQTNSRSATSSIIPDLQEPSDRVIPTNRRARRDLDPDYMPTWEAEVGSDMMSNGDSSSSSFGGAVSNISNDGVAIDNTLTRSLEENARESGTHNPQRRSSEDGAEFGKSSHRLDMVVGRHHREVPVSQSSTLDQEQSRVHRPMHSNGSYGNESLQPGREIFSGRTFPGEPLTDNSSSSTFPVDRLPWNAFNQDPDLAALPASSPTVQSLQQHAPMACRGKRACRRKCKCEKKRRLRKKQERRMQNKLLAKNRGGKNSVR</sequence>
<feature type="region of interest" description="Disordered" evidence="1">
    <location>
        <begin position="970"/>
        <end position="1000"/>
    </location>
</feature>
<feature type="region of interest" description="Disordered" evidence="1">
    <location>
        <begin position="866"/>
        <end position="891"/>
    </location>
</feature>
<feature type="region of interest" description="Disordered" evidence="1">
    <location>
        <begin position="337"/>
        <end position="382"/>
    </location>
</feature>
<feature type="region of interest" description="Disordered" evidence="1">
    <location>
        <begin position="447"/>
        <end position="509"/>
    </location>
</feature>
<feature type="region of interest" description="Disordered" evidence="1">
    <location>
        <begin position="1063"/>
        <end position="1130"/>
    </location>
</feature>
<gene>
    <name evidence="2" type="ORF">BELL_0625g00040</name>
</gene>
<feature type="region of interest" description="Disordered" evidence="1">
    <location>
        <begin position="521"/>
        <end position="544"/>
    </location>
</feature>
<evidence type="ECO:0008006" key="4">
    <source>
        <dbReference type="Google" id="ProtNLM"/>
    </source>
</evidence>
<keyword evidence="3" id="KW-1185">Reference proteome</keyword>
<evidence type="ECO:0000313" key="2">
    <source>
        <dbReference type="EMBL" id="TGO71059.1"/>
    </source>
</evidence>
<feature type="region of interest" description="Disordered" evidence="1">
    <location>
        <begin position="906"/>
        <end position="950"/>
    </location>
</feature>
<feature type="compositionally biased region" description="Polar residues" evidence="1">
    <location>
        <begin position="369"/>
        <end position="382"/>
    </location>
</feature>
<dbReference type="EMBL" id="PQXM01000623">
    <property type="protein sequence ID" value="TGO71059.1"/>
    <property type="molecule type" value="Genomic_DNA"/>
</dbReference>
<feature type="compositionally biased region" description="Polar residues" evidence="1">
    <location>
        <begin position="1301"/>
        <end position="1310"/>
    </location>
</feature>
<feature type="region of interest" description="Disordered" evidence="1">
    <location>
        <begin position="644"/>
        <end position="667"/>
    </location>
</feature>
<feature type="compositionally biased region" description="Basic and acidic residues" evidence="1">
    <location>
        <begin position="1238"/>
        <end position="1247"/>
    </location>
</feature>
<accession>A0A4Z1JBK3</accession>